<proteinExistence type="predicted"/>
<evidence type="ECO:0000313" key="2">
    <source>
        <dbReference type="EMBL" id="QNO52192.1"/>
    </source>
</evidence>
<dbReference type="EMBL" id="MT631503">
    <property type="protein sequence ID" value="QNO52192.1"/>
    <property type="molecule type" value="Genomic_DNA"/>
</dbReference>
<sequence length="367" mass="42563">MNEKIKEYLETKYETPLRVLSVKELGLESQEQKEEGEIKGFGYGKPYFVKFQTGVAGEIKEVVISSMRGDGFGHDHFADRAQILIWQHHAFNTLPKHVKSLDVGYFTRDGRMESASDAEEYFITCDKVEGAEYVKDLDRLKGGGEVRGEDEERASALAAYLADIHAVKRDDAQLYVRRIRELVGHSECIFGLTDSYPSRSEFIASEELKEIEKKSIDWRWKLKKRTKRLCMVHGDFHPWNVMFRKGTDFTVLDRSRGEYGEAADDVSAMTINYLFFGLLKTEGNAIDRGFKKLYDLFFDVYLEKTGDYELLEVIQPFYAFRGLVVASPVWYPGISLDTRMKLFNFIRNVLEEKEEFDYKGADKYFER</sequence>
<accession>A0A7G9YW08</accession>
<feature type="domain" description="Aminoglycoside phosphotransferase" evidence="1">
    <location>
        <begin position="148"/>
        <end position="274"/>
    </location>
</feature>
<dbReference type="SUPFAM" id="SSF56112">
    <property type="entry name" value="Protein kinase-like (PK-like)"/>
    <property type="match status" value="1"/>
</dbReference>
<dbReference type="InterPro" id="IPR011009">
    <property type="entry name" value="Kinase-like_dom_sf"/>
</dbReference>
<dbReference type="Gene3D" id="3.90.1200.10">
    <property type="match status" value="1"/>
</dbReference>
<evidence type="ECO:0000259" key="1">
    <source>
        <dbReference type="Pfam" id="PF01636"/>
    </source>
</evidence>
<organism evidence="2">
    <name type="scientific">Candidatus Methanophagaceae archaeon ANME-1 ERB6</name>
    <dbReference type="NCBI Taxonomy" id="2759912"/>
    <lineage>
        <taxon>Archaea</taxon>
        <taxon>Methanobacteriati</taxon>
        <taxon>Methanobacteriota</taxon>
        <taxon>Stenosarchaea group</taxon>
        <taxon>Methanomicrobia</taxon>
        <taxon>Candidatus Methanophagales</taxon>
        <taxon>Candidatus Methanophagaceae</taxon>
    </lineage>
</organism>
<dbReference type="InterPro" id="IPR002575">
    <property type="entry name" value="Aminoglycoside_PTrfase"/>
</dbReference>
<gene>
    <name evidence="2" type="ORF">LFOEMHHC_00018</name>
</gene>
<dbReference type="Pfam" id="PF01636">
    <property type="entry name" value="APH"/>
    <property type="match status" value="1"/>
</dbReference>
<protein>
    <recommendedName>
        <fullName evidence="1">Aminoglycoside phosphotransferase domain-containing protein</fullName>
    </recommendedName>
</protein>
<dbReference type="AlphaFoldDB" id="A0A7G9YW08"/>
<reference evidence="2" key="1">
    <citation type="submission" date="2020-06" db="EMBL/GenBank/DDBJ databases">
        <title>Unique genomic features of the anaerobic methanotrophic archaea.</title>
        <authorList>
            <person name="Chadwick G.L."/>
            <person name="Skennerton C.T."/>
            <person name="Laso-Perez R."/>
            <person name="Leu A.O."/>
            <person name="Speth D.R."/>
            <person name="Yu H."/>
            <person name="Morgan-Lang C."/>
            <person name="Hatzenpichler R."/>
            <person name="Goudeau D."/>
            <person name="Malmstrom R."/>
            <person name="Brazelton W.J."/>
            <person name="Woyke T."/>
            <person name="Hallam S.J."/>
            <person name="Tyson G.W."/>
            <person name="Wegener G."/>
            <person name="Boetius A."/>
            <person name="Orphan V."/>
        </authorList>
    </citation>
    <scope>NUCLEOTIDE SEQUENCE</scope>
</reference>
<name>A0A7G9YW08_9EURY</name>